<dbReference type="EMBL" id="PYYB01000001">
    <property type="protein sequence ID" value="PTL60088.1"/>
    <property type="molecule type" value="Genomic_DNA"/>
</dbReference>
<dbReference type="Gene3D" id="3.90.1720.10">
    <property type="entry name" value="endopeptidase domain like (from Nostoc punctiforme)"/>
    <property type="match status" value="1"/>
</dbReference>
<feature type="compositionally biased region" description="Acidic residues" evidence="1">
    <location>
        <begin position="78"/>
        <end position="88"/>
    </location>
</feature>
<evidence type="ECO:0000256" key="2">
    <source>
        <dbReference type="SAM" id="SignalP"/>
    </source>
</evidence>
<dbReference type="AlphaFoldDB" id="A0A2T4ULK6"/>
<feature type="signal peptide" evidence="2">
    <location>
        <begin position="1"/>
        <end position="26"/>
    </location>
</feature>
<dbReference type="OrthoDB" id="5243658at2"/>
<keyword evidence="4" id="KW-1185">Reference proteome</keyword>
<evidence type="ECO:0000256" key="1">
    <source>
        <dbReference type="SAM" id="MobiDB-lite"/>
    </source>
</evidence>
<protein>
    <recommendedName>
        <fullName evidence="5">NlpC/P60 domain-containing protein</fullName>
    </recommendedName>
</protein>
<evidence type="ECO:0008006" key="5">
    <source>
        <dbReference type="Google" id="ProtNLM"/>
    </source>
</evidence>
<feature type="chain" id="PRO_5015443025" description="NlpC/P60 domain-containing protein" evidence="2">
    <location>
        <begin position="27"/>
        <end position="244"/>
    </location>
</feature>
<keyword evidence="2" id="KW-0732">Signal</keyword>
<accession>A0A2T4ULK6</accession>
<dbReference type="RefSeq" id="WP_107568733.1">
    <property type="nucleotide sequence ID" value="NZ_PYYB01000001.1"/>
</dbReference>
<proteinExistence type="predicted"/>
<organism evidence="3 4">
    <name type="scientific">Paraconexibacter algicola</name>
    <dbReference type="NCBI Taxonomy" id="2133960"/>
    <lineage>
        <taxon>Bacteria</taxon>
        <taxon>Bacillati</taxon>
        <taxon>Actinomycetota</taxon>
        <taxon>Thermoleophilia</taxon>
        <taxon>Solirubrobacterales</taxon>
        <taxon>Paraconexibacteraceae</taxon>
        <taxon>Paraconexibacter</taxon>
    </lineage>
</organism>
<dbReference type="Proteomes" id="UP000240739">
    <property type="component" value="Unassembled WGS sequence"/>
</dbReference>
<feature type="compositionally biased region" description="Acidic residues" evidence="1">
    <location>
        <begin position="34"/>
        <end position="48"/>
    </location>
</feature>
<feature type="region of interest" description="Disordered" evidence="1">
    <location>
        <begin position="27"/>
        <end position="98"/>
    </location>
</feature>
<evidence type="ECO:0000313" key="3">
    <source>
        <dbReference type="EMBL" id="PTL60088.1"/>
    </source>
</evidence>
<dbReference type="SUPFAM" id="SSF54001">
    <property type="entry name" value="Cysteine proteinases"/>
    <property type="match status" value="1"/>
</dbReference>
<reference evidence="3 4" key="1">
    <citation type="submission" date="2018-03" db="EMBL/GenBank/DDBJ databases">
        <title>Aquarubrobacter algicola gen. nov., sp. nov., a novel actinobacterium isolated from shallow eutrophic lake during the end of cyanobacterial harmful algal blooms.</title>
        <authorList>
            <person name="Chun S.J."/>
        </authorList>
    </citation>
    <scope>NUCLEOTIDE SEQUENCE [LARGE SCALE GENOMIC DNA]</scope>
    <source>
        <strain evidence="3 4">Seoho-28</strain>
    </source>
</reference>
<sequence>MLSRATALLVAVLLLGLLGPAAVASAQRHVPDDPGSEEIPWWEEDDPDAPVQDVTPPQSDPGTGLDDLPLPGVTDGDLPVDDEPEVEPEPLLPTIPVPTTKTIPGTVAYVRRDGKAAIPRGAPKRVRQLIAAANEIVGKPYKWGGGHAKLKDRGYDCSGAVSYALIRTGLLRAPLVSGSLARWGSRGAGRWVSVHANRGHVYLEVAGLRLDTSAVGDRGGRKGVRWRPVIGRRGGFTSRHPAGL</sequence>
<evidence type="ECO:0000313" key="4">
    <source>
        <dbReference type="Proteomes" id="UP000240739"/>
    </source>
</evidence>
<name>A0A2T4ULK6_9ACTN</name>
<dbReference type="InterPro" id="IPR038765">
    <property type="entry name" value="Papain-like_cys_pep_sf"/>
</dbReference>
<gene>
    <name evidence="3" type="ORF">C7Y72_10750</name>
</gene>
<comment type="caution">
    <text evidence="3">The sequence shown here is derived from an EMBL/GenBank/DDBJ whole genome shotgun (WGS) entry which is preliminary data.</text>
</comment>